<dbReference type="STRING" id="1261131.lam_444"/>
<dbReference type="Proteomes" id="UP000017862">
    <property type="component" value="Chromosome"/>
</dbReference>
<proteinExistence type="predicted"/>
<keyword evidence="1" id="KW-1133">Transmembrane helix</keyword>
<dbReference type="AlphaFoldDB" id="U6B7G8"/>
<protein>
    <submittedName>
        <fullName evidence="2">Uncharacterized protein</fullName>
    </submittedName>
</protein>
<keyword evidence="1" id="KW-0472">Membrane</keyword>
<dbReference type="RefSeq" id="WP_007557201.1">
    <property type="nucleotide sequence ID" value="NC_022793.1"/>
</dbReference>
<evidence type="ECO:0000313" key="2">
    <source>
        <dbReference type="EMBL" id="AHA27806.1"/>
    </source>
</evidence>
<keyword evidence="3" id="KW-1185">Reference proteome</keyword>
<dbReference type="eggNOG" id="ENOG502ZBP8">
    <property type="taxonomic scope" value="Bacteria"/>
</dbReference>
<feature type="transmembrane region" description="Helical" evidence="1">
    <location>
        <begin position="16"/>
        <end position="35"/>
    </location>
</feature>
<accession>U6B7G8</accession>
<organism evidence="2 3">
    <name type="scientific">Candidatus Liberibacter americanus str. Sao Paulo</name>
    <dbReference type="NCBI Taxonomy" id="1261131"/>
    <lineage>
        <taxon>Bacteria</taxon>
        <taxon>Pseudomonadati</taxon>
        <taxon>Pseudomonadota</taxon>
        <taxon>Alphaproteobacteria</taxon>
        <taxon>Hyphomicrobiales</taxon>
        <taxon>Rhizobiaceae</taxon>
        <taxon>Liberibacter</taxon>
    </lineage>
</organism>
<dbReference type="PATRIC" id="fig|1261131.3.peg.423"/>
<evidence type="ECO:0000256" key="1">
    <source>
        <dbReference type="SAM" id="Phobius"/>
    </source>
</evidence>
<evidence type="ECO:0000313" key="3">
    <source>
        <dbReference type="Proteomes" id="UP000017862"/>
    </source>
</evidence>
<reference evidence="2 3" key="1">
    <citation type="journal article" date="2014" name="Mol. Plant Microbe Interact.">
        <title>The complete genome sequence of Candidatus Liberibacter americanus, associated with citrus Huanglongbing.</title>
        <authorList>
            <person name="Wulff N.A."/>
            <person name="Zhang S."/>
            <person name="Setubal J.C."/>
            <person name="Almeida N.F."/>
            <person name="Martins E.C."/>
            <person name="Harakava R."/>
            <person name="Kumar D."/>
            <person name="Rangel L.T."/>
            <person name="Foissac X."/>
            <person name="Bove J."/>
            <person name="Gabriel D.W."/>
        </authorList>
    </citation>
    <scope>NUCLEOTIDE SEQUENCE [LARGE SCALE GENOMIC DNA]</scope>
    <source>
        <strain evidence="2 3">Sao Paulo</strain>
    </source>
</reference>
<keyword evidence="1" id="KW-0812">Transmembrane</keyword>
<dbReference type="KEGG" id="lar:lam_444"/>
<sequence>MILHSSSKIIRNSLSLYNQIISIILISIYSFPSYAKEDNTNTTHKTSIIYKDASRGKRILPLQEVTLEARLTENSQPINTGVSWHVFDPSLNKDGLISLIKKSVGGKESFELFPGEYLISASFGHSGVVKRVKINPKEKQRNHVFVLNAGGLRLHSVYEANSFITDDDLTFSIYANPNKKPIIIADKIKSKTLIRLSAGNYQITSKYGNYNALVSTVIKLEAGKIIDVSIQNKAAKVEFKLVAEEKGEAIADTAWLISTDSGDTVGESIKASPSMILAEGDYIAVARNKDRNYYREFSVVSGKKMLVEIIMRQGRMDKLL</sequence>
<dbReference type="EMBL" id="CP006604">
    <property type="protein sequence ID" value="AHA27806.1"/>
    <property type="molecule type" value="Genomic_DNA"/>
</dbReference>
<name>U6B7G8_9HYPH</name>
<dbReference type="HOGENOM" id="CLU_058985_0_0_5"/>
<gene>
    <name evidence="2" type="ORF">lam_444</name>
</gene>